<dbReference type="InterPro" id="IPR036770">
    <property type="entry name" value="Ankyrin_rpt-contain_sf"/>
</dbReference>
<dbReference type="InterPro" id="IPR002110">
    <property type="entry name" value="Ankyrin_rpt"/>
</dbReference>
<comment type="caution">
    <text evidence="4">The sequence shown here is derived from an EMBL/GenBank/DDBJ whole genome shotgun (WGS) entry which is preliminary data.</text>
</comment>
<dbReference type="EMBL" id="JBHSMA010000015">
    <property type="protein sequence ID" value="MFC5412790.1"/>
    <property type="molecule type" value="Genomic_DNA"/>
</dbReference>
<keyword evidence="2" id="KW-0040">ANK repeat</keyword>
<organism evidence="4 5">
    <name type="scientific">Larkinella bovis</name>
    <dbReference type="NCBI Taxonomy" id="683041"/>
    <lineage>
        <taxon>Bacteria</taxon>
        <taxon>Pseudomonadati</taxon>
        <taxon>Bacteroidota</taxon>
        <taxon>Cytophagia</taxon>
        <taxon>Cytophagales</taxon>
        <taxon>Spirosomataceae</taxon>
        <taxon>Larkinella</taxon>
    </lineage>
</organism>
<dbReference type="Gene3D" id="1.25.40.20">
    <property type="entry name" value="Ankyrin repeat-containing domain"/>
    <property type="match status" value="1"/>
</dbReference>
<dbReference type="RefSeq" id="WP_379850662.1">
    <property type="nucleotide sequence ID" value="NZ_JBHSMA010000015.1"/>
</dbReference>
<evidence type="ECO:0008006" key="6">
    <source>
        <dbReference type="Google" id="ProtNLM"/>
    </source>
</evidence>
<feature type="transmembrane region" description="Helical" evidence="3">
    <location>
        <begin position="6"/>
        <end position="26"/>
    </location>
</feature>
<dbReference type="SUPFAM" id="SSF48403">
    <property type="entry name" value="Ankyrin repeat"/>
    <property type="match status" value="1"/>
</dbReference>
<proteinExistence type="predicted"/>
<evidence type="ECO:0000256" key="2">
    <source>
        <dbReference type="ARBA" id="ARBA00023043"/>
    </source>
</evidence>
<evidence type="ECO:0000313" key="4">
    <source>
        <dbReference type="EMBL" id="MFC5412790.1"/>
    </source>
</evidence>
<keyword evidence="3" id="KW-1133">Transmembrane helix</keyword>
<evidence type="ECO:0000256" key="3">
    <source>
        <dbReference type="SAM" id="Phobius"/>
    </source>
</evidence>
<keyword evidence="3" id="KW-0812">Transmembrane</keyword>
<dbReference type="SMART" id="SM00248">
    <property type="entry name" value="ANK"/>
    <property type="match status" value="4"/>
</dbReference>
<protein>
    <recommendedName>
        <fullName evidence="6">Ankyrin repeat domain-containing protein</fullName>
    </recommendedName>
</protein>
<dbReference type="InterPro" id="IPR050745">
    <property type="entry name" value="Multifunctional_regulatory"/>
</dbReference>
<feature type="transmembrane region" description="Helical" evidence="3">
    <location>
        <begin position="38"/>
        <end position="56"/>
    </location>
</feature>
<reference evidence="5" key="1">
    <citation type="journal article" date="2019" name="Int. J. Syst. Evol. Microbiol.">
        <title>The Global Catalogue of Microorganisms (GCM) 10K type strain sequencing project: providing services to taxonomists for standard genome sequencing and annotation.</title>
        <authorList>
            <consortium name="The Broad Institute Genomics Platform"/>
            <consortium name="The Broad Institute Genome Sequencing Center for Infectious Disease"/>
            <person name="Wu L."/>
            <person name="Ma J."/>
        </authorList>
    </citation>
    <scope>NUCLEOTIDE SEQUENCE [LARGE SCALE GENOMIC DNA]</scope>
    <source>
        <strain evidence="5">CCUG 55250</strain>
    </source>
</reference>
<accession>A0ABW0IKA3</accession>
<dbReference type="Proteomes" id="UP001596106">
    <property type="component" value="Unassembled WGS sequence"/>
</dbReference>
<sequence length="334" mass="36105">MKIIALTNWSLLGAYAILVIYLALTLPESGSDPAGRGLAVGYLPGGVGLLVALFGLNLLPFRFTRMAVLVAALVPFGVGLREAASRFYDAQQLQQTERGRWDGSFYFREPDQLRIAEAIAANDVVQLRTLLAEAFLLNESGEEHITLLDFATLRAVGSENPAAHLPLLELLLENGALIETDDTLHTPTHALVARQSPAVLLEWFLKKGADPNARHCRKQDIPVLFAVLDDPKDRVKKVELLLEHGADPNSIYPPTAPGWLAGHPVLLAAARQDLWGVCRALLKHGADATVAGPQKLTFRGVVAQRGKTYAETGAVPADFVALQKSLNNLPNGNP</sequence>
<keyword evidence="1" id="KW-0677">Repeat</keyword>
<dbReference type="PANTHER" id="PTHR24189">
    <property type="entry name" value="MYOTROPHIN"/>
    <property type="match status" value="1"/>
</dbReference>
<evidence type="ECO:0000256" key="1">
    <source>
        <dbReference type="ARBA" id="ARBA00022737"/>
    </source>
</evidence>
<dbReference type="PANTHER" id="PTHR24189:SF50">
    <property type="entry name" value="ANKYRIN REPEAT AND SOCS BOX PROTEIN 2"/>
    <property type="match status" value="1"/>
</dbReference>
<keyword evidence="3" id="KW-0472">Membrane</keyword>
<gene>
    <name evidence="4" type="ORF">ACFPMF_25925</name>
</gene>
<name>A0ABW0IKA3_9BACT</name>
<keyword evidence="5" id="KW-1185">Reference proteome</keyword>
<feature type="transmembrane region" description="Helical" evidence="3">
    <location>
        <begin position="62"/>
        <end position="80"/>
    </location>
</feature>
<evidence type="ECO:0000313" key="5">
    <source>
        <dbReference type="Proteomes" id="UP001596106"/>
    </source>
</evidence>